<dbReference type="Gene3D" id="2.130.10.10">
    <property type="entry name" value="YVTN repeat-like/Quinoprotein amine dehydrogenase"/>
    <property type="match status" value="1"/>
</dbReference>
<dbReference type="InterPro" id="IPR015943">
    <property type="entry name" value="WD40/YVTN_repeat-like_dom_sf"/>
</dbReference>
<dbReference type="PANTHER" id="PTHR44436:SF1">
    <property type="entry name" value="F-BOX_WD REPEAT-CONTAINING PROTEIN 2"/>
    <property type="match status" value="1"/>
</dbReference>
<dbReference type="EMBL" id="JEMT01029648">
    <property type="protein sequence ID" value="EXX51522.1"/>
    <property type="molecule type" value="Genomic_DNA"/>
</dbReference>
<evidence type="ECO:0000256" key="2">
    <source>
        <dbReference type="ARBA" id="ARBA00022737"/>
    </source>
</evidence>
<evidence type="ECO:0000313" key="7">
    <source>
        <dbReference type="Proteomes" id="UP000022910"/>
    </source>
</evidence>
<dbReference type="InterPro" id="IPR036047">
    <property type="entry name" value="F-box-like_dom_sf"/>
</dbReference>
<dbReference type="PANTHER" id="PTHR44436">
    <property type="entry name" value="F-BOX/WD REPEAT-CONTAINING PROTEIN 2"/>
    <property type="match status" value="1"/>
</dbReference>
<dbReference type="Proteomes" id="UP000022910">
    <property type="component" value="Unassembled WGS sequence"/>
</dbReference>
<dbReference type="InterPro" id="IPR019775">
    <property type="entry name" value="WD40_repeat_CS"/>
</dbReference>
<dbReference type="SMART" id="SM00256">
    <property type="entry name" value="FBOX"/>
    <property type="match status" value="1"/>
</dbReference>
<name>A0A015I3F9_RHIIW</name>
<sequence>MTSNKSSTAISPFDLLPDEIWLKIFTELPVATICLCRVVSKKWYYLSLDETLWQYHSSHLFKPGPLPPRTSSTLNSWESFYRLQINWQRGNATKTFNFKAHNNKVVALKLRGDILVTGSTDDFIGVWNIKTGECKNKIEVGADIICVDFIEHKDVIACGSYYGEFGCKLISFSTGETLGKFAEEQWIGTQCMDMNDEYIALGTFKGMIHVLLWKDGRKVALFHVHSNRVAGVRLLGKNIVMSVSSNGAIDIFDITSSGLLYQYVPSRTSINICSFDNNVDGHDILCIAPSGAIFHIRWEDLPPPSFNEGEREGEDERIRRIYSREPMMIYENNNVPCRLLCAGIDSKYNHGVIGSLISYPPQGHLLIYPKVNSESVDVTNGIRGFNEVTLPPSIDTTVFNILDIDDERVVAGCTRGWIYCFEFTVDQEKEKKEENVKGEEENEEIKNSRLSFKTTQSRLSLKKFSNSVPVKTKCNTWPNEKEANNNKENSTENLIENLYVNCSFEKFDSDQERGHEEIEEKEGEEKEETKQVQNGNEEFTNEENFIKDIKDLYCNNKVFI</sequence>
<feature type="region of interest" description="Disordered" evidence="4">
    <location>
        <begin position="511"/>
        <end position="541"/>
    </location>
</feature>
<dbReference type="PROSITE" id="PS50181">
    <property type="entry name" value="FBOX"/>
    <property type="match status" value="1"/>
</dbReference>
<dbReference type="SUPFAM" id="SSF81383">
    <property type="entry name" value="F-box domain"/>
    <property type="match status" value="1"/>
</dbReference>
<protein>
    <submittedName>
        <fullName evidence="6">Met30p</fullName>
    </submittedName>
</protein>
<dbReference type="PROSITE" id="PS50082">
    <property type="entry name" value="WD_REPEATS_2"/>
    <property type="match status" value="1"/>
</dbReference>
<keyword evidence="1 3" id="KW-0853">WD repeat</keyword>
<gene>
    <name evidence="6" type="ORF">RirG_260860</name>
</gene>
<dbReference type="InterPro" id="IPR001810">
    <property type="entry name" value="F-box_dom"/>
</dbReference>
<dbReference type="STRING" id="1432141.A0A015I3F9"/>
<dbReference type="InterPro" id="IPR036322">
    <property type="entry name" value="WD40_repeat_dom_sf"/>
</dbReference>
<dbReference type="PROSITE" id="PS50294">
    <property type="entry name" value="WD_REPEATS_REGION"/>
    <property type="match status" value="1"/>
</dbReference>
<keyword evidence="2" id="KW-0677">Repeat</keyword>
<evidence type="ECO:0000256" key="1">
    <source>
        <dbReference type="ARBA" id="ARBA00022574"/>
    </source>
</evidence>
<dbReference type="Gene3D" id="1.20.1280.50">
    <property type="match status" value="1"/>
</dbReference>
<reference evidence="6 7" key="1">
    <citation type="submission" date="2014-02" db="EMBL/GenBank/DDBJ databases">
        <title>Single nucleus genome sequencing reveals high similarity among nuclei of an endomycorrhizal fungus.</title>
        <authorList>
            <person name="Lin K."/>
            <person name="Geurts R."/>
            <person name="Zhang Z."/>
            <person name="Limpens E."/>
            <person name="Saunders D.G."/>
            <person name="Mu D."/>
            <person name="Pang E."/>
            <person name="Cao H."/>
            <person name="Cha H."/>
            <person name="Lin T."/>
            <person name="Zhou Q."/>
            <person name="Shang Y."/>
            <person name="Li Y."/>
            <person name="Ivanov S."/>
            <person name="Sharma T."/>
            <person name="Velzen R.V."/>
            <person name="Ruijter N.D."/>
            <person name="Aanen D.K."/>
            <person name="Win J."/>
            <person name="Kamoun S."/>
            <person name="Bisseling T."/>
            <person name="Huang S."/>
        </authorList>
    </citation>
    <scope>NUCLEOTIDE SEQUENCE [LARGE SCALE GENOMIC DNA]</scope>
    <source>
        <strain evidence="7">DAOM197198w</strain>
    </source>
</reference>
<dbReference type="HOGENOM" id="CLU_486741_0_0_1"/>
<dbReference type="Pfam" id="PF12937">
    <property type="entry name" value="F-box-like"/>
    <property type="match status" value="1"/>
</dbReference>
<evidence type="ECO:0000256" key="4">
    <source>
        <dbReference type="SAM" id="MobiDB-lite"/>
    </source>
</evidence>
<feature type="compositionally biased region" description="Basic and acidic residues" evidence="4">
    <location>
        <begin position="511"/>
        <end position="530"/>
    </location>
</feature>
<keyword evidence="7" id="KW-1185">Reference proteome</keyword>
<evidence type="ECO:0000256" key="3">
    <source>
        <dbReference type="PROSITE-ProRule" id="PRU00221"/>
    </source>
</evidence>
<dbReference type="SMART" id="SM00320">
    <property type="entry name" value="WD40"/>
    <property type="match status" value="3"/>
</dbReference>
<organism evidence="6 7">
    <name type="scientific">Rhizophagus irregularis (strain DAOM 197198w)</name>
    <name type="common">Glomus intraradices</name>
    <dbReference type="NCBI Taxonomy" id="1432141"/>
    <lineage>
        <taxon>Eukaryota</taxon>
        <taxon>Fungi</taxon>
        <taxon>Fungi incertae sedis</taxon>
        <taxon>Mucoromycota</taxon>
        <taxon>Glomeromycotina</taxon>
        <taxon>Glomeromycetes</taxon>
        <taxon>Glomerales</taxon>
        <taxon>Glomeraceae</taxon>
        <taxon>Rhizophagus</taxon>
    </lineage>
</organism>
<dbReference type="SUPFAM" id="SSF50978">
    <property type="entry name" value="WD40 repeat-like"/>
    <property type="match status" value="1"/>
</dbReference>
<dbReference type="OrthoDB" id="1065058at2759"/>
<dbReference type="PROSITE" id="PS00678">
    <property type="entry name" value="WD_REPEATS_1"/>
    <property type="match status" value="1"/>
</dbReference>
<dbReference type="SMR" id="A0A015I3F9"/>
<evidence type="ECO:0000259" key="5">
    <source>
        <dbReference type="PROSITE" id="PS50181"/>
    </source>
</evidence>
<feature type="domain" description="F-box" evidence="5">
    <location>
        <begin position="10"/>
        <end position="56"/>
    </location>
</feature>
<accession>A0A015I3F9</accession>
<dbReference type="AlphaFoldDB" id="A0A015I3F9"/>
<evidence type="ECO:0000313" key="6">
    <source>
        <dbReference type="EMBL" id="EXX51522.1"/>
    </source>
</evidence>
<comment type="caution">
    <text evidence="6">The sequence shown here is derived from an EMBL/GenBank/DDBJ whole genome shotgun (WGS) entry which is preliminary data.</text>
</comment>
<dbReference type="InterPro" id="IPR001680">
    <property type="entry name" value="WD40_rpt"/>
</dbReference>
<proteinExistence type="predicted"/>
<feature type="repeat" description="WD" evidence="3">
    <location>
        <begin position="98"/>
        <end position="137"/>
    </location>
</feature>
<dbReference type="InterPro" id="IPR042627">
    <property type="entry name" value="FBXW2"/>
</dbReference>